<keyword evidence="2" id="KW-1185">Reference proteome</keyword>
<evidence type="ECO:0008006" key="3">
    <source>
        <dbReference type="Google" id="ProtNLM"/>
    </source>
</evidence>
<dbReference type="GeneID" id="19342051"/>
<dbReference type="HOGENOM" id="CLU_1050218_0_0_1"/>
<organism evidence="1 2">
    <name type="scientific">Pseudocercospora fijiensis (strain CIRAD86)</name>
    <name type="common">Black leaf streak disease fungus</name>
    <name type="synonym">Mycosphaerella fijiensis</name>
    <dbReference type="NCBI Taxonomy" id="383855"/>
    <lineage>
        <taxon>Eukaryota</taxon>
        <taxon>Fungi</taxon>
        <taxon>Dikarya</taxon>
        <taxon>Ascomycota</taxon>
        <taxon>Pezizomycotina</taxon>
        <taxon>Dothideomycetes</taxon>
        <taxon>Dothideomycetidae</taxon>
        <taxon>Mycosphaerellales</taxon>
        <taxon>Mycosphaerellaceae</taxon>
        <taxon>Pseudocercospora</taxon>
    </lineage>
</organism>
<name>M2ZZA6_PSEFD</name>
<evidence type="ECO:0000313" key="1">
    <source>
        <dbReference type="EMBL" id="EME77496.1"/>
    </source>
</evidence>
<reference evidence="1 2" key="1">
    <citation type="journal article" date="2012" name="PLoS Pathog.">
        <title>Diverse lifestyles and strategies of plant pathogenesis encoded in the genomes of eighteen Dothideomycetes fungi.</title>
        <authorList>
            <person name="Ohm R.A."/>
            <person name="Feau N."/>
            <person name="Henrissat B."/>
            <person name="Schoch C.L."/>
            <person name="Horwitz B.A."/>
            <person name="Barry K.W."/>
            <person name="Condon B.J."/>
            <person name="Copeland A.C."/>
            <person name="Dhillon B."/>
            <person name="Glaser F."/>
            <person name="Hesse C.N."/>
            <person name="Kosti I."/>
            <person name="LaButti K."/>
            <person name="Lindquist E.A."/>
            <person name="Lucas S."/>
            <person name="Salamov A.A."/>
            <person name="Bradshaw R.E."/>
            <person name="Ciuffetti L."/>
            <person name="Hamelin R.C."/>
            <person name="Kema G.H.J."/>
            <person name="Lawrence C."/>
            <person name="Scott J.A."/>
            <person name="Spatafora J.W."/>
            <person name="Turgeon B.G."/>
            <person name="de Wit P.J.G.M."/>
            <person name="Zhong S."/>
            <person name="Goodwin S.B."/>
            <person name="Grigoriev I.V."/>
        </authorList>
    </citation>
    <scope>NUCLEOTIDE SEQUENCE [LARGE SCALE GENOMIC DNA]</scope>
    <source>
        <strain evidence="1 2">CIRAD86</strain>
    </source>
</reference>
<gene>
    <name evidence="1" type="ORF">MYCFIDRAFT_83350</name>
</gene>
<dbReference type="RefSeq" id="XP_007931927.1">
    <property type="nucleotide sequence ID" value="XM_007933736.1"/>
</dbReference>
<sequence length="265" mass="30513">MPLSLIETRSMRRQKESDMRYRQAAAHRQSPAKCPFSMMGLPPELRLMIYRHSLTPKSSKFLVHFQKDGFQHHNDELEHISRVWPMNLMLASKKIHREMRDTWSWFVKISTFVFLIDFSSSEAIERGHELMTKTSSRLLDNPPFSSYPGAPDIKIGLHTITTVSTTTETTYEDNLLRWARMLRDGKLKVERISLESHFATGSTGQLTDVLQTEDIEAIREKARRLAIANPDAPEKNLKAIIAFVKEIHRANKSTRLQILQSLGLA</sequence>
<dbReference type="VEuPathDB" id="FungiDB:MYCFIDRAFT_83350"/>
<proteinExistence type="predicted"/>
<evidence type="ECO:0000313" key="2">
    <source>
        <dbReference type="Proteomes" id="UP000016932"/>
    </source>
</evidence>
<protein>
    <recommendedName>
        <fullName evidence="3">F-box domain-containing protein</fullName>
    </recommendedName>
</protein>
<accession>M2ZZA6</accession>
<dbReference type="EMBL" id="KB446565">
    <property type="protein sequence ID" value="EME77496.1"/>
    <property type="molecule type" value="Genomic_DNA"/>
</dbReference>
<dbReference type="AlphaFoldDB" id="M2ZZA6"/>
<dbReference type="KEGG" id="pfj:MYCFIDRAFT_83350"/>
<dbReference type="Proteomes" id="UP000016932">
    <property type="component" value="Unassembled WGS sequence"/>
</dbReference>